<dbReference type="STRING" id="2017.SAMN05444320_10480"/>
<dbReference type="RefSeq" id="WP_073482925.1">
    <property type="nucleotide sequence ID" value="NZ_FQVN01000004.1"/>
</dbReference>
<name>A0A1M5CLP6_STRHI</name>
<evidence type="ECO:0000313" key="2">
    <source>
        <dbReference type="EMBL" id="SHF55620.1"/>
    </source>
</evidence>
<evidence type="ECO:0000313" key="3">
    <source>
        <dbReference type="Proteomes" id="UP000184501"/>
    </source>
</evidence>
<evidence type="ECO:0000256" key="1">
    <source>
        <dbReference type="SAM" id="MobiDB-lite"/>
    </source>
</evidence>
<accession>A0A1M5CLP6</accession>
<gene>
    <name evidence="2" type="ORF">SAMN05444320_10480</name>
</gene>
<sequence length="64" mass="7276">MPLHIENLTSRVHLDGATPWTRAQLDELVELVRARLARDQREAARLAEETAPRRDAASPHPITR</sequence>
<proteinExistence type="predicted"/>
<reference evidence="2 3" key="1">
    <citation type="submission" date="2016-11" db="EMBL/GenBank/DDBJ databases">
        <authorList>
            <person name="Jaros S."/>
            <person name="Januszkiewicz K."/>
            <person name="Wedrychowicz H."/>
        </authorList>
    </citation>
    <scope>NUCLEOTIDE SEQUENCE [LARGE SCALE GENOMIC DNA]</scope>
    <source>
        <strain evidence="2 3">DSM 44523</strain>
    </source>
</reference>
<dbReference type="EMBL" id="FQVN01000004">
    <property type="protein sequence ID" value="SHF55620.1"/>
    <property type="molecule type" value="Genomic_DNA"/>
</dbReference>
<keyword evidence="3" id="KW-1185">Reference proteome</keyword>
<protein>
    <submittedName>
        <fullName evidence="2">Uncharacterized protein</fullName>
    </submittedName>
</protein>
<dbReference type="Proteomes" id="UP000184501">
    <property type="component" value="Unassembled WGS sequence"/>
</dbReference>
<organism evidence="2 3">
    <name type="scientific">Streptoalloteichus hindustanus</name>
    <dbReference type="NCBI Taxonomy" id="2017"/>
    <lineage>
        <taxon>Bacteria</taxon>
        <taxon>Bacillati</taxon>
        <taxon>Actinomycetota</taxon>
        <taxon>Actinomycetes</taxon>
        <taxon>Pseudonocardiales</taxon>
        <taxon>Pseudonocardiaceae</taxon>
        <taxon>Streptoalloteichus</taxon>
    </lineage>
</organism>
<dbReference type="AlphaFoldDB" id="A0A1M5CLP6"/>
<feature type="compositionally biased region" description="Basic and acidic residues" evidence="1">
    <location>
        <begin position="41"/>
        <end position="57"/>
    </location>
</feature>
<feature type="region of interest" description="Disordered" evidence="1">
    <location>
        <begin position="41"/>
        <end position="64"/>
    </location>
</feature>